<dbReference type="Pfam" id="PF00069">
    <property type="entry name" value="Pkinase"/>
    <property type="match status" value="1"/>
</dbReference>
<dbReference type="InterPro" id="IPR000719">
    <property type="entry name" value="Prot_kinase_dom"/>
</dbReference>
<dbReference type="Gene3D" id="3.30.200.20">
    <property type="entry name" value="Phosphorylase Kinase, domain 1"/>
    <property type="match status" value="1"/>
</dbReference>
<dbReference type="GO" id="GO:0007059">
    <property type="term" value="P:chromosome segregation"/>
    <property type="evidence" value="ECO:0007669"/>
    <property type="project" value="TreeGrafter"/>
</dbReference>
<evidence type="ECO:0000313" key="10">
    <source>
        <dbReference type="Proteomes" id="UP000799439"/>
    </source>
</evidence>
<dbReference type="PANTHER" id="PTHR22974:SF21">
    <property type="entry name" value="DUAL SPECIFICITY PROTEIN KINASE TTK"/>
    <property type="match status" value="1"/>
</dbReference>
<dbReference type="PROSITE" id="PS50011">
    <property type="entry name" value="PROTEIN_KINASE_DOM"/>
    <property type="match status" value="1"/>
</dbReference>
<dbReference type="GO" id="GO:0004712">
    <property type="term" value="F:protein serine/threonine/tyrosine kinase activity"/>
    <property type="evidence" value="ECO:0007669"/>
    <property type="project" value="TreeGrafter"/>
</dbReference>
<dbReference type="InterPro" id="IPR017441">
    <property type="entry name" value="Protein_kinase_ATP_BS"/>
</dbReference>
<evidence type="ECO:0000256" key="6">
    <source>
        <dbReference type="PROSITE-ProRule" id="PRU10141"/>
    </source>
</evidence>
<dbReference type="EMBL" id="ML996088">
    <property type="protein sequence ID" value="KAF2151297.1"/>
    <property type="molecule type" value="Genomic_DNA"/>
</dbReference>
<dbReference type="GO" id="GO:0033316">
    <property type="term" value="P:meiotic spindle assembly checkpoint signaling"/>
    <property type="evidence" value="ECO:0007669"/>
    <property type="project" value="TreeGrafter"/>
</dbReference>
<evidence type="ECO:0000256" key="2">
    <source>
        <dbReference type="ARBA" id="ARBA00022679"/>
    </source>
</evidence>
<dbReference type="PANTHER" id="PTHR22974">
    <property type="entry name" value="MIXED LINEAGE PROTEIN KINASE"/>
    <property type="match status" value="1"/>
</dbReference>
<feature type="compositionally biased region" description="Basic and acidic residues" evidence="7">
    <location>
        <begin position="73"/>
        <end position="95"/>
    </location>
</feature>
<dbReference type="FunFam" id="3.30.200.20:FF:000131">
    <property type="entry name" value="Dual specificity protein kinase TTK"/>
    <property type="match status" value="1"/>
</dbReference>
<comment type="caution">
    <text evidence="9">The sequence shown here is derived from an EMBL/GenBank/DDBJ whole genome shotgun (WGS) entry which is preliminary data.</text>
</comment>
<dbReference type="GO" id="GO:0005634">
    <property type="term" value="C:nucleus"/>
    <property type="evidence" value="ECO:0007669"/>
    <property type="project" value="TreeGrafter"/>
</dbReference>
<sequence>MTTAYYSHRPPLRRNSPVSLYHQSNGFAADAPMMQRIDVGDSSEDEIPQPMKFSALTRALLESDAPEQLSSPKQEHAEGEDESKSQRERRLDTDTPSRAPQVKITATITPAPTRNMRALPMSGMAMKMMSKTSPTKRQKPSRYQEPPAALNMPPPTFKRNKDSKPGVLSAKVLTAETPVPAVSGNTPHRPAPPPPPKMNMSDMATKPAGASVTRTKKRRPEVNLKGKLFTQLGRLGKGGSSDVYSVMAENKKLFALKRVKLGDCDEAAVRGYKGEIDLLQKLENVERVIRLYDWELDESRGTLSLLMEPGEGDLNRVLSQVLGGPEPKLDTVFIRWWWREMLSCVSAVHAYDIVHSDLKPANFLVVGGRLKLIDFGIANAIETDLTMNVHRDSHIGTPNYMSPESITDTNAPMPGQTRDAAAGRVMKLGKPSDVWSLGCILYQMVYGRPPFAHIPNQIHRVLAITNSKIVIEFPAQGLGGVPVPPELKGTLRRYAMLSENDPWLYPEAAGRVHVGEELLAAIIGRVVEKCKKGEAPAEAGVGDWARGFLGSVRRMVELEGVKEGLPEA</sequence>
<dbReference type="GO" id="GO:0034501">
    <property type="term" value="P:protein localization to kinetochore"/>
    <property type="evidence" value="ECO:0007669"/>
    <property type="project" value="TreeGrafter"/>
</dbReference>
<feature type="region of interest" description="Disordered" evidence="7">
    <location>
        <begin position="176"/>
        <end position="200"/>
    </location>
</feature>
<keyword evidence="4 9" id="KW-0418">Kinase</keyword>
<dbReference type="SUPFAM" id="SSF56112">
    <property type="entry name" value="Protein kinase-like (PK-like)"/>
    <property type="match status" value="1"/>
</dbReference>
<feature type="region of interest" description="Disordered" evidence="7">
    <location>
        <begin position="38"/>
        <end position="104"/>
    </location>
</feature>
<keyword evidence="1" id="KW-0723">Serine/threonine-protein kinase</keyword>
<dbReference type="GO" id="GO:0000776">
    <property type="term" value="C:kinetochore"/>
    <property type="evidence" value="ECO:0007669"/>
    <property type="project" value="TreeGrafter"/>
</dbReference>
<feature type="domain" description="Protein kinase" evidence="8">
    <location>
        <begin position="229"/>
        <end position="519"/>
    </location>
</feature>
<keyword evidence="3 6" id="KW-0547">Nucleotide-binding</keyword>
<name>A0A9P4IWN3_9PEZI</name>
<feature type="binding site" evidence="6">
    <location>
        <position position="257"/>
    </location>
    <ligand>
        <name>ATP</name>
        <dbReference type="ChEBI" id="CHEBI:30616"/>
    </ligand>
</feature>
<organism evidence="9 10">
    <name type="scientific">Myriangium duriaei CBS 260.36</name>
    <dbReference type="NCBI Taxonomy" id="1168546"/>
    <lineage>
        <taxon>Eukaryota</taxon>
        <taxon>Fungi</taxon>
        <taxon>Dikarya</taxon>
        <taxon>Ascomycota</taxon>
        <taxon>Pezizomycotina</taxon>
        <taxon>Dothideomycetes</taxon>
        <taxon>Dothideomycetidae</taxon>
        <taxon>Myriangiales</taxon>
        <taxon>Myriangiaceae</taxon>
        <taxon>Myriangium</taxon>
    </lineage>
</organism>
<reference evidence="9" key="1">
    <citation type="journal article" date="2020" name="Stud. Mycol.">
        <title>101 Dothideomycetes genomes: a test case for predicting lifestyles and emergence of pathogens.</title>
        <authorList>
            <person name="Haridas S."/>
            <person name="Albert R."/>
            <person name="Binder M."/>
            <person name="Bloem J."/>
            <person name="Labutti K."/>
            <person name="Salamov A."/>
            <person name="Andreopoulos B."/>
            <person name="Baker S."/>
            <person name="Barry K."/>
            <person name="Bills G."/>
            <person name="Bluhm B."/>
            <person name="Cannon C."/>
            <person name="Castanera R."/>
            <person name="Culley D."/>
            <person name="Daum C."/>
            <person name="Ezra D."/>
            <person name="Gonzalez J."/>
            <person name="Henrissat B."/>
            <person name="Kuo A."/>
            <person name="Liang C."/>
            <person name="Lipzen A."/>
            <person name="Lutzoni F."/>
            <person name="Magnuson J."/>
            <person name="Mondo S."/>
            <person name="Nolan M."/>
            <person name="Ohm R."/>
            <person name="Pangilinan J."/>
            <person name="Park H.-J."/>
            <person name="Ramirez L."/>
            <person name="Alfaro M."/>
            <person name="Sun H."/>
            <person name="Tritt A."/>
            <person name="Yoshinaga Y."/>
            <person name="Zwiers L.-H."/>
            <person name="Turgeon B."/>
            <person name="Goodwin S."/>
            <person name="Spatafora J."/>
            <person name="Crous P."/>
            <person name="Grigoriev I."/>
        </authorList>
    </citation>
    <scope>NUCLEOTIDE SEQUENCE</scope>
    <source>
        <strain evidence="9">CBS 260.36</strain>
    </source>
</reference>
<keyword evidence="10" id="KW-1185">Reference proteome</keyword>
<dbReference type="SMART" id="SM00220">
    <property type="entry name" value="S_TKc"/>
    <property type="match status" value="1"/>
</dbReference>
<keyword evidence="2" id="KW-0808">Transferase</keyword>
<dbReference type="OrthoDB" id="20524at2759"/>
<evidence type="ECO:0000256" key="7">
    <source>
        <dbReference type="SAM" id="MobiDB-lite"/>
    </source>
</evidence>
<accession>A0A9P4IWN3</accession>
<dbReference type="GO" id="GO:0007094">
    <property type="term" value="P:mitotic spindle assembly checkpoint signaling"/>
    <property type="evidence" value="ECO:0007669"/>
    <property type="project" value="TreeGrafter"/>
</dbReference>
<dbReference type="Gene3D" id="1.10.510.10">
    <property type="entry name" value="Transferase(Phosphotransferase) domain 1"/>
    <property type="match status" value="1"/>
</dbReference>
<dbReference type="Proteomes" id="UP000799439">
    <property type="component" value="Unassembled WGS sequence"/>
</dbReference>
<evidence type="ECO:0000256" key="3">
    <source>
        <dbReference type="ARBA" id="ARBA00022741"/>
    </source>
</evidence>
<dbReference type="AlphaFoldDB" id="A0A9P4IWN3"/>
<dbReference type="PROSITE" id="PS00107">
    <property type="entry name" value="PROTEIN_KINASE_ATP"/>
    <property type="match status" value="1"/>
</dbReference>
<protein>
    <submittedName>
        <fullName evidence="9">Kinase-like protein</fullName>
    </submittedName>
</protein>
<keyword evidence="5 6" id="KW-0067">ATP-binding</keyword>
<evidence type="ECO:0000259" key="8">
    <source>
        <dbReference type="PROSITE" id="PS50011"/>
    </source>
</evidence>
<dbReference type="InterPro" id="IPR008271">
    <property type="entry name" value="Ser/Thr_kinase_AS"/>
</dbReference>
<evidence type="ECO:0000256" key="4">
    <source>
        <dbReference type="ARBA" id="ARBA00022777"/>
    </source>
</evidence>
<dbReference type="PROSITE" id="PS00108">
    <property type="entry name" value="PROTEIN_KINASE_ST"/>
    <property type="match status" value="1"/>
</dbReference>
<evidence type="ECO:0000256" key="1">
    <source>
        <dbReference type="ARBA" id="ARBA00022527"/>
    </source>
</evidence>
<evidence type="ECO:0000256" key="5">
    <source>
        <dbReference type="ARBA" id="ARBA00022840"/>
    </source>
</evidence>
<feature type="region of interest" description="Disordered" evidence="7">
    <location>
        <begin position="129"/>
        <end position="164"/>
    </location>
</feature>
<dbReference type="InterPro" id="IPR011009">
    <property type="entry name" value="Kinase-like_dom_sf"/>
</dbReference>
<dbReference type="GO" id="GO:0004674">
    <property type="term" value="F:protein serine/threonine kinase activity"/>
    <property type="evidence" value="ECO:0007669"/>
    <property type="project" value="UniProtKB-KW"/>
</dbReference>
<gene>
    <name evidence="9" type="ORF">K461DRAFT_287137</name>
</gene>
<proteinExistence type="predicted"/>
<dbReference type="GO" id="GO:0005524">
    <property type="term" value="F:ATP binding"/>
    <property type="evidence" value="ECO:0007669"/>
    <property type="project" value="UniProtKB-UniRule"/>
</dbReference>
<evidence type="ECO:0000313" key="9">
    <source>
        <dbReference type="EMBL" id="KAF2151297.1"/>
    </source>
</evidence>